<dbReference type="AlphaFoldDB" id="A0A2U2C9N0"/>
<keyword evidence="1" id="KW-0805">Transcription regulation</keyword>
<name>A0A2U2C9N0_9RHOB</name>
<dbReference type="PANTHER" id="PTHR30154:SF34">
    <property type="entry name" value="TRANSCRIPTIONAL REGULATOR AZLB"/>
    <property type="match status" value="1"/>
</dbReference>
<dbReference type="GO" id="GO:0006355">
    <property type="term" value="P:regulation of DNA-templated transcription"/>
    <property type="evidence" value="ECO:0007669"/>
    <property type="project" value="UniProtKB-ARBA"/>
</dbReference>
<reference evidence="5 6" key="1">
    <citation type="submission" date="2018-05" db="EMBL/GenBank/DDBJ databases">
        <title>Pararhodobacter marina sp. nov., isolated from deep-sea water of the Indian Ocean.</title>
        <authorList>
            <person name="Lai Q.Sr."/>
            <person name="Liu X."/>
            <person name="Shao Z."/>
        </authorList>
    </citation>
    <scope>NUCLEOTIDE SEQUENCE [LARGE SCALE GENOMIC DNA]</scope>
    <source>
        <strain evidence="5 6">CIC4N-9</strain>
    </source>
</reference>
<evidence type="ECO:0000313" key="6">
    <source>
        <dbReference type="Proteomes" id="UP000244940"/>
    </source>
</evidence>
<dbReference type="CDD" id="cd00090">
    <property type="entry name" value="HTH_ARSR"/>
    <property type="match status" value="1"/>
</dbReference>
<evidence type="ECO:0000256" key="3">
    <source>
        <dbReference type="ARBA" id="ARBA00023163"/>
    </source>
</evidence>
<dbReference type="RefSeq" id="WP_109533424.1">
    <property type="nucleotide sequence ID" value="NZ_QEYD01000006.1"/>
</dbReference>
<dbReference type="Gene3D" id="3.30.70.920">
    <property type="match status" value="1"/>
</dbReference>
<keyword evidence="6" id="KW-1185">Reference proteome</keyword>
<dbReference type="InterPro" id="IPR019887">
    <property type="entry name" value="Tscrpt_reg_AsnC/Lrp_C"/>
</dbReference>
<dbReference type="SUPFAM" id="SSF54909">
    <property type="entry name" value="Dimeric alpha+beta barrel"/>
    <property type="match status" value="1"/>
</dbReference>
<feature type="domain" description="HTH asnC-type" evidence="4">
    <location>
        <begin position="11"/>
        <end position="72"/>
    </location>
</feature>
<evidence type="ECO:0000256" key="2">
    <source>
        <dbReference type="ARBA" id="ARBA00023125"/>
    </source>
</evidence>
<dbReference type="InterPro" id="IPR000485">
    <property type="entry name" value="AsnC-type_HTH_dom"/>
</dbReference>
<dbReference type="InterPro" id="IPR019888">
    <property type="entry name" value="Tscrpt_reg_AsnC-like"/>
</dbReference>
<dbReference type="GO" id="GO:0005829">
    <property type="term" value="C:cytosol"/>
    <property type="evidence" value="ECO:0007669"/>
    <property type="project" value="TreeGrafter"/>
</dbReference>
<dbReference type="PROSITE" id="PS00519">
    <property type="entry name" value="HTH_ASNC_1"/>
    <property type="match status" value="1"/>
</dbReference>
<dbReference type="GO" id="GO:0043565">
    <property type="term" value="F:sequence-specific DNA binding"/>
    <property type="evidence" value="ECO:0007669"/>
    <property type="project" value="InterPro"/>
</dbReference>
<dbReference type="EMBL" id="QEYD01000006">
    <property type="protein sequence ID" value="PWE28563.1"/>
    <property type="molecule type" value="Genomic_DNA"/>
</dbReference>
<accession>A0A2U2C9N0</accession>
<evidence type="ECO:0000256" key="1">
    <source>
        <dbReference type="ARBA" id="ARBA00023015"/>
    </source>
</evidence>
<dbReference type="InterPro" id="IPR036388">
    <property type="entry name" value="WH-like_DNA-bd_sf"/>
</dbReference>
<dbReference type="Proteomes" id="UP000244940">
    <property type="component" value="Unassembled WGS sequence"/>
</dbReference>
<dbReference type="Pfam" id="PF01037">
    <property type="entry name" value="AsnC_trans_reg"/>
    <property type="match status" value="1"/>
</dbReference>
<dbReference type="GO" id="GO:0043200">
    <property type="term" value="P:response to amino acid"/>
    <property type="evidence" value="ECO:0007669"/>
    <property type="project" value="TreeGrafter"/>
</dbReference>
<dbReference type="InterPro" id="IPR019885">
    <property type="entry name" value="Tscrpt_reg_HTH_AsnC-type_CS"/>
</dbReference>
<dbReference type="InterPro" id="IPR011991">
    <property type="entry name" value="ArsR-like_HTH"/>
</dbReference>
<dbReference type="InterPro" id="IPR011008">
    <property type="entry name" value="Dimeric_a/b-barrel"/>
</dbReference>
<dbReference type="SMART" id="SM00344">
    <property type="entry name" value="HTH_ASNC"/>
    <property type="match status" value="1"/>
</dbReference>
<evidence type="ECO:0000259" key="4">
    <source>
        <dbReference type="PROSITE" id="PS50956"/>
    </source>
</evidence>
<comment type="caution">
    <text evidence="5">The sequence shown here is derived from an EMBL/GenBank/DDBJ whole genome shotgun (WGS) entry which is preliminary data.</text>
</comment>
<proteinExistence type="predicted"/>
<dbReference type="SUPFAM" id="SSF46785">
    <property type="entry name" value="Winged helix' DNA-binding domain"/>
    <property type="match status" value="1"/>
</dbReference>
<dbReference type="PROSITE" id="PS50956">
    <property type="entry name" value="HTH_ASNC_2"/>
    <property type="match status" value="1"/>
</dbReference>
<keyword evidence="3" id="KW-0804">Transcription</keyword>
<sequence>MTRSANRVAGLDAIDLAILTEPQRDARMSIQDLSQRVGLSPPPCARRVRILEENGIVRSYTVVLDEAKVGIPISVFVSVKLDHQIDDRLRNFEEAIRKFPEVTDCWLMTGDRDYLVRVAVADLIEFESFLTGKLTKVVGVASLESSIPIRRVKEKSARLS</sequence>
<dbReference type="PRINTS" id="PR00033">
    <property type="entry name" value="HTHASNC"/>
</dbReference>
<organism evidence="5 6">
    <name type="scientific">Pararhodobacter marinus</name>
    <dbReference type="NCBI Taxonomy" id="2184063"/>
    <lineage>
        <taxon>Bacteria</taxon>
        <taxon>Pseudomonadati</taxon>
        <taxon>Pseudomonadota</taxon>
        <taxon>Alphaproteobacteria</taxon>
        <taxon>Rhodobacterales</taxon>
        <taxon>Paracoccaceae</taxon>
        <taxon>Pararhodobacter</taxon>
    </lineage>
</organism>
<dbReference type="OrthoDB" id="9803143at2"/>
<dbReference type="Gene3D" id="1.10.10.10">
    <property type="entry name" value="Winged helix-like DNA-binding domain superfamily/Winged helix DNA-binding domain"/>
    <property type="match status" value="1"/>
</dbReference>
<gene>
    <name evidence="5" type="ORF">C4N9_11275</name>
</gene>
<dbReference type="PANTHER" id="PTHR30154">
    <property type="entry name" value="LEUCINE-RESPONSIVE REGULATORY PROTEIN"/>
    <property type="match status" value="1"/>
</dbReference>
<dbReference type="Pfam" id="PF13412">
    <property type="entry name" value="HTH_24"/>
    <property type="match status" value="1"/>
</dbReference>
<keyword evidence="2" id="KW-0238">DNA-binding</keyword>
<evidence type="ECO:0000313" key="5">
    <source>
        <dbReference type="EMBL" id="PWE28563.1"/>
    </source>
</evidence>
<dbReference type="InterPro" id="IPR036390">
    <property type="entry name" value="WH_DNA-bd_sf"/>
</dbReference>
<protein>
    <submittedName>
        <fullName evidence="5">AsnC family transcriptional regulator</fullName>
    </submittedName>
</protein>
<dbReference type="GeneID" id="94365472"/>